<feature type="transmembrane region" description="Helical" evidence="7">
    <location>
        <begin position="48"/>
        <end position="67"/>
    </location>
</feature>
<proteinExistence type="inferred from homology"/>
<accession>A0ABR9RFX2</accession>
<evidence type="ECO:0000313" key="10">
    <source>
        <dbReference type="Proteomes" id="UP000758652"/>
    </source>
</evidence>
<evidence type="ECO:0000256" key="3">
    <source>
        <dbReference type="ARBA" id="ARBA00022475"/>
    </source>
</evidence>
<name>A0ABR9RFX2_9FIRM</name>
<dbReference type="GO" id="GO:0016746">
    <property type="term" value="F:acyltransferase activity"/>
    <property type="evidence" value="ECO:0007669"/>
    <property type="project" value="UniProtKB-KW"/>
</dbReference>
<reference evidence="9 10" key="1">
    <citation type="submission" date="2020-10" db="EMBL/GenBank/DDBJ databases">
        <title>ChiBAC.</title>
        <authorList>
            <person name="Zenner C."/>
            <person name="Hitch T.C.A."/>
            <person name="Clavel T."/>
        </authorList>
    </citation>
    <scope>NUCLEOTIDE SEQUENCE [LARGE SCALE GENOMIC DNA]</scope>
    <source>
        <strain evidence="9 10">DSM 108991</strain>
    </source>
</reference>
<feature type="transmembrane region" description="Helical" evidence="7">
    <location>
        <begin position="119"/>
        <end position="137"/>
    </location>
</feature>
<evidence type="ECO:0000313" key="9">
    <source>
        <dbReference type="EMBL" id="MBE5061861.1"/>
    </source>
</evidence>
<dbReference type="PANTHER" id="PTHR40074:SF2">
    <property type="entry name" value="O-ACETYLTRANSFERASE WECH"/>
    <property type="match status" value="1"/>
</dbReference>
<feature type="transmembrane region" description="Helical" evidence="7">
    <location>
        <begin position="10"/>
        <end position="28"/>
    </location>
</feature>
<gene>
    <name evidence="9" type="ORF">INF30_01070</name>
</gene>
<feature type="transmembrane region" description="Helical" evidence="7">
    <location>
        <begin position="239"/>
        <end position="260"/>
    </location>
</feature>
<comment type="similarity">
    <text evidence="2">Belongs to the acyltransferase 3 family.</text>
</comment>
<organism evidence="9 10">
    <name type="scientific">Claveliimonas monacensis</name>
    <dbReference type="NCBI Taxonomy" id="2779351"/>
    <lineage>
        <taxon>Bacteria</taxon>
        <taxon>Bacillati</taxon>
        <taxon>Bacillota</taxon>
        <taxon>Clostridia</taxon>
        <taxon>Lachnospirales</taxon>
        <taxon>Lachnospiraceae</taxon>
        <taxon>Claveliimonas</taxon>
    </lineage>
</organism>
<feature type="transmembrane region" description="Helical" evidence="7">
    <location>
        <begin position="303"/>
        <end position="327"/>
    </location>
</feature>
<dbReference type="Pfam" id="PF01757">
    <property type="entry name" value="Acyl_transf_3"/>
    <property type="match status" value="1"/>
</dbReference>
<feature type="transmembrane region" description="Helical" evidence="7">
    <location>
        <begin position="272"/>
        <end position="291"/>
    </location>
</feature>
<keyword evidence="9" id="KW-0012">Acyltransferase</keyword>
<dbReference type="PANTHER" id="PTHR40074">
    <property type="entry name" value="O-ACETYLTRANSFERASE WECH"/>
    <property type="match status" value="1"/>
</dbReference>
<feature type="transmembrane region" description="Helical" evidence="7">
    <location>
        <begin position="178"/>
        <end position="194"/>
    </location>
</feature>
<protein>
    <submittedName>
        <fullName evidence="9">Acyltransferase family protein</fullName>
    </submittedName>
</protein>
<dbReference type="RefSeq" id="WP_226393961.1">
    <property type="nucleotide sequence ID" value="NZ_JADCKL010000001.1"/>
</dbReference>
<keyword evidence="5 7" id="KW-1133">Transmembrane helix</keyword>
<comment type="subcellular location">
    <subcellularLocation>
        <location evidence="1">Cell membrane</location>
        <topology evidence="1">Multi-pass membrane protein</topology>
    </subcellularLocation>
</comment>
<evidence type="ECO:0000256" key="4">
    <source>
        <dbReference type="ARBA" id="ARBA00022692"/>
    </source>
</evidence>
<feature type="transmembrane region" description="Helical" evidence="7">
    <location>
        <begin position="206"/>
        <end position="227"/>
    </location>
</feature>
<evidence type="ECO:0000256" key="1">
    <source>
        <dbReference type="ARBA" id="ARBA00004651"/>
    </source>
</evidence>
<sequence length="337" mass="39103">MREKNYNLELIRMVSFVLVIAIHVSNYFCRGYGEIPEREYLFSLVVDTAARVSVPCFFMITGALLMGRDEPLEKHVKRLLRFFTVLVVWSLVYYLWNTFYMKSEFDLRTILYEPVEAHLWYLYAMIPIYLVLPFLQVMCRNFSEKLEKAFFVVTTGTVLANYLLWLMHGEFYYDPPLIGDRVYVYYLYAGYYLYKYKDRIRLSQPAAMGICLASLGAAFGITLGATVAQADHYEGALTYGMPLIVLASAMFFLFMLRLGRGKIRLGERTKKVIDLFCGCSFGIYLIHILFLDNYKKHMEPYDLSAWIAVPSLVAGIAAVSFLCVWLMRKTRIGRKIT</sequence>
<keyword evidence="3" id="KW-1003">Cell membrane</keyword>
<dbReference type="Proteomes" id="UP000758652">
    <property type="component" value="Unassembled WGS sequence"/>
</dbReference>
<feature type="domain" description="Acyltransferase 3" evidence="8">
    <location>
        <begin position="5"/>
        <end position="324"/>
    </location>
</feature>
<feature type="transmembrane region" description="Helical" evidence="7">
    <location>
        <begin position="79"/>
        <end position="99"/>
    </location>
</feature>
<evidence type="ECO:0000256" key="2">
    <source>
        <dbReference type="ARBA" id="ARBA00007400"/>
    </source>
</evidence>
<evidence type="ECO:0000256" key="5">
    <source>
        <dbReference type="ARBA" id="ARBA00022989"/>
    </source>
</evidence>
<evidence type="ECO:0000256" key="6">
    <source>
        <dbReference type="ARBA" id="ARBA00023136"/>
    </source>
</evidence>
<keyword evidence="10" id="KW-1185">Reference proteome</keyword>
<dbReference type="EMBL" id="JADCKL010000001">
    <property type="protein sequence ID" value="MBE5061861.1"/>
    <property type="molecule type" value="Genomic_DNA"/>
</dbReference>
<keyword evidence="9" id="KW-0808">Transferase</keyword>
<keyword evidence="6 7" id="KW-0472">Membrane</keyword>
<dbReference type="InterPro" id="IPR002656">
    <property type="entry name" value="Acyl_transf_3_dom"/>
</dbReference>
<evidence type="ECO:0000256" key="7">
    <source>
        <dbReference type="SAM" id="Phobius"/>
    </source>
</evidence>
<evidence type="ECO:0000259" key="8">
    <source>
        <dbReference type="Pfam" id="PF01757"/>
    </source>
</evidence>
<comment type="caution">
    <text evidence="9">The sequence shown here is derived from an EMBL/GenBank/DDBJ whole genome shotgun (WGS) entry which is preliminary data.</text>
</comment>
<feature type="transmembrane region" description="Helical" evidence="7">
    <location>
        <begin position="149"/>
        <end position="166"/>
    </location>
</feature>
<keyword evidence="4 7" id="KW-0812">Transmembrane</keyword>